<dbReference type="Pfam" id="PF16137">
    <property type="entry name" value="DUF4845"/>
    <property type="match status" value="1"/>
</dbReference>
<dbReference type="OrthoDB" id="9133279at2"/>
<accession>A0A163B9M7</accession>
<dbReference type="InterPro" id="IPR032314">
    <property type="entry name" value="DUF4845"/>
</dbReference>
<organism evidence="2 3">
    <name type="scientific">Crenobacter luteus</name>
    <dbReference type="NCBI Taxonomy" id="1452487"/>
    <lineage>
        <taxon>Bacteria</taxon>
        <taxon>Pseudomonadati</taxon>
        <taxon>Pseudomonadota</taxon>
        <taxon>Betaproteobacteria</taxon>
        <taxon>Neisseriales</taxon>
        <taxon>Neisseriaceae</taxon>
        <taxon>Crenobacter</taxon>
    </lineage>
</organism>
<keyword evidence="1" id="KW-0472">Membrane</keyword>
<name>A0A163B9M7_9NEIS</name>
<dbReference type="Proteomes" id="UP000076625">
    <property type="component" value="Unassembled WGS sequence"/>
</dbReference>
<keyword evidence="1" id="KW-1133">Transmembrane helix</keyword>
<dbReference type="AlphaFoldDB" id="A0A163B9M7"/>
<dbReference type="EMBL" id="LQQU01000059">
    <property type="protein sequence ID" value="KZE25300.1"/>
    <property type="molecule type" value="Genomic_DNA"/>
</dbReference>
<dbReference type="STRING" id="1452487.AVW16_03075"/>
<sequence length="131" mass="13933">MVIRTFPAGLDRQAGMGSLAVIALVALFGLALLAAFRVVPVYTEYAEVKSAVAEAAKDPARSESEARRIFRARAVVAGIGSVKDSDLIVVAGGNFLTVRARYRREVPLVANVKLAFDFDTQAGQGPAAQQR</sequence>
<protein>
    <recommendedName>
        <fullName evidence="4">DUF4845 domain-containing protein</fullName>
    </recommendedName>
</protein>
<evidence type="ECO:0000256" key="1">
    <source>
        <dbReference type="SAM" id="Phobius"/>
    </source>
</evidence>
<keyword evidence="3" id="KW-1185">Reference proteome</keyword>
<feature type="transmembrane region" description="Helical" evidence="1">
    <location>
        <begin position="20"/>
        <end position="39"/>
    </location>
</feature>
<proteinExistence type="predicted"/>
<dbReference type="RefSeq" id="WP_066614594.1">
    <property type="nucleotide sequence ID" value="NZ_LQQU01000059.1"/>
</dbReference>
<evidence type="ECO:0000313" key="3">
    <source>
        <dbReference type="Proteomes" id="UP000076625"/>
    </source>
</evidence>
<keyword evidence="1" id="KW-0812">Transmembrane</keyword>
<evidence type="ECO:0000313" key="2">
    <source>
        <dbReference type="EMBL" id="KZE25300.1"/>
    </source>
</evidence>
<evidence type="ECO:0008006" key="4">
    <source>
        <dbReference type="Google" id="ProtNLM"/>
    </source>
</evidence>
<gene>
    <name evidence="2" type="ORF">AVW16_03075</name>
</gene>
<comment type="caution">
    <text evidence="2">The sequence shown here is derived from an EMBL/GenBank/DDBJ whole genome shotgun (WGS) entry which is preliminary data.</text>
</comment>
<reference evidence="3" key="1">
    <citation type="submission" date="2016-01" db="EMBL/GenBank/DDBJ databases">
        <title>Draft genome of Chromobacterium sp. F49.</title>
        <authorList>
            <person name="Hong K.W."/>
        </authorList>
    </citation>
    <scope>NUCLEOTIDE SEQUENCE [LARGE SCALE GENOMIC DNA]</scope>
    <source>
        <strain evidence="3">CN10</strain>
    </source>
</reference>